<dbReference type="PROSITE" id="PS51257">
    <property type="entry name" value="PROKAR_LIPOPROTEIN"/>
    <property type="match status" value="1"/>
</dbReference>
<name>A0A420BFV2_SPHD1</name>
<dbReference type="AlphaFoldDB" id="A0A420BFV2"/>
<comment type="caution">
    <text evidence="2">The sequence shown here is derived from an EMBL/GenBank/DDBJ whole genome shotgun (WGS) entry which is preliminary data.</text>
</comment>
<sequence length="195" mass="21201">MNKLFTTAALLCALSLGFTSCSKDDDKVEESKLNDATAITAVAKIEVPAGAKVFYDFKTNSVQEEAKSMINLSGMYGSTLQNTSTENYKMGYFDQENTNIEKLTLAAVLGANIISTEKLGIDASSAGAPATGPTWIIYDFKNNHAVYPTPNRYIVMYKGEKLSDKSDELFVIQAAGITALNGNATYNINFKKFVK</sequence>
<accession>A0A420BFV2</accession>
<proteinExistence type="predicted"/>
<keyword evidence="3" id="KW-1185">Reference proteome</keyword>
<evidence type="ECO:0000313" key="3">
    <source>
        <dbReference type="Proteomes" id="UP000286246"/>
    </source>
</evidence>
<dbReference type="RefSeq" id="WP_120257337.1">
    <property type="nucleotide sequence ID" value="NZ_RAPY01000001.1"/>
</dbReference>
<dbReference type="OrthoDB" id="704304at2"/>
<evidence type="ECO:0000256" key="1">
    <source>
        <dbReference type="SAM" id="SignalP"/>
    </source>
</evidence>
<reference evidence="2 3" key="1">
    <citation type="submission" date="2018-09" db="EMBL/GenBank/DDBJ databases">
        <title>Genomic Encyclopedia of Type Strains, Phase III (KMG-III): the genomes of soil and plant-associated and newly described type strains.</title>
        <authorList>
            <person name="Whitman W."/>
        </authorList>
    </citation>
    <scope>NUCLEOTIDE SEQUENCE [LARGE SCALE GENOMIC DNA]</scope>
    <source>
        <strain evidence="2 3">CECT 7938</strain>
    </source>
</reference>
<keyword evidence="1" id="KW-0732">Signal</keyword>
<organism evidence="2 3">
    <name type="scientific">Sphingobacterium detergens</name>
    <dbReference type="NCBI Taxonomy" id="1145106"/>
    <lineage>
        <taxon>Bacteria</taxon>
        <taxon>Pseudomonadati</taxon>
        <taxon>Bacteroidota</taxon>
        <taxon>Sphingobacteriia</taxon>
        <taxon>Sphingobacteriales</taxon>
        <taxon>Sphingobacteriaceae</taxon>
        <taxon>Sphingobacterium</taxon>
    </lineage>
</organism>
<dbReference type="EMBL" id="RAPY01000001">
    <property type="protein sequence ID" value="RKE55566.1"/>
    <property type="molecule type" value="Genomic_DNA"/>
</dbReference>
<evidence type="ECO:0008006" key="4">
    <source>
        <dbReference type="Google" id="ProtNLM"/>
    </source>
</evidence>
<evidence type="ECO:0000313" key="2">
    <source>
        <dbReference type="EMBL" id="RKE55566.1"/>
    </source>
</evidence>
<protein>
    <recommendedName>
        <fullName evidence="4">Heme-binding HmuY-like protein</fullName>
    </recommendedName>
</protein>
<feature type="signal peptide" evidence="1">
    <location>
        <begin position="1"/>
        <end position="23"/>
    </location>
</feature>
<gene>
    <name evidence="2" type="ORF">DFQ12_0398</name>
</gene>
<feature type="chain" id="PRO_5019258525" description="Heme-binding HmuY-like protein" evidence="1">
    <location>
        <begin position="24"/>
        <end position="195"/>
    </location>
</feature>
<dbReference type="Proteomes" id="UP000286246">
    <property type="component" value="Unassembled WGS sequence"/>
</dbReference>